<accession>A0ABV5TPR7</accession>
<proteinExistence type="predicted"/>
<sequence>MTLVVRRPADESTTFVSPRWNGSYAAGASTTFAPITSGSATTPRSPAPDPR</sequence>
<dbReference type="RefSeq" id="WP_386162191.1">
    <property type="nucleotide sequence ID" value="NZ_JBHMBS010000030.1"/>
</dbReference>
<comment type="caution">
    <text evidence="2">The sequence shown here is derived from an EMBL/GenBank/DDBJ whole genome shotgun (WGS) entry which is preliminary data.</text>
</comment>
<dbReference type="EMBL" id="JBHMBS010000030">
    <property type="protein sequence ID" value="MFB9681096.1"/>
    <property type="molecule type" value="Genomic_DNA"/>
</dbReference>
<evidence type="ECO:0000313" key="2">
    <source>
        <dbReference type="EMBL" id="MFB9681096.1"/>
    </source>
</evidence>
<evidence type="ECO:0000313" key="3">
    <source>
        <dbReference type="Proteomes" id="UP001589610"/>
    </source>
</evidence>
<reference evidence="2 3" key="1">
    <citation type="submission" date="2024-09" db="EMBL/GenBank/DDBJ databases">
        <authorList>
            <person name="Sun Q."/>
            <person name="Mori K."/>
        </authorList>
    </citation>
    <scope>NUCLEOTIDE SEQUENCE [LARGE SCALE GENOMIC DNA]</scope>
    <source>
        <strain evidence="2 3">JCM 3028</strain>
    </source>
</reference>
<name>A0ABV5TPR7_9ACTN</name>
<protein>
    <submittedName>
        <fullName evidence="2">Uncharacterized protein</fullName>
    </submittedName>
</protein>
<feature type="region of interest" description="Disordered" evidence="1">
    <location>
        <begin position="1"/>
        <end position="26"/>
    </location>
</feature>
<evidence type="ECO:0000256" key="1">
    <source>
        <dbReference type="SAM" id="MobiDB-lite"/>
    </source>
</evidence>
<organism evidence="2 3">
    <name type="scientific">Streptosporangium vulgare</name>
    <dbReference type="NCBI Taxonomy" id="46190"/>
    <lineage>
        <taxon>Bacteria</taxon>
        <taxon>Bacillati</taxon>
        <taxon>Actinomycetota</taxon>
        <taxon>Actinomycetes</taxon>
        <taxon>Streptosporangiales</taxon>
        <taxon>Streptosporangiaceae</taxon>
        <taxon>Streptosporangium</taxon>
    </lineage>
</organism>
<dbReference type="Proteomes" id="UP001589610">
    <property type="component" value="Unassembled WGS sequence"/>
</dbReference>
<gene>
    <name evidence="2" type="ORF">ACFFRH_36945</name>
</gene>
<keyword evidence="3" id="KW-1185">Reference proteome</keyword>